<sequence length="439" mass="46695">MGAEPAAANAPRIVVVGAGIAGLTAAYRLGAKGFAVTVLEASESPGGRCREIMVEGLRLRAGARLLYSFHADLMRLIADLGLGDHIVRLGGATIECEDRGRVYPLPMGVSTAVLRSAELPLREKLGLARLLPELANARLRGNPDDLASLPGQDGIDLQRFLHKRGLSAFERRLVAPAFRGARGWDTDRVAPAFFLLTAAHGIGAHVFTFRDGLGTLATALASGLDVRYGMRAARIAAGKGHASVEGNGLDGPFRIEADIVLCATEGSLAGRLIDTPAQPMRNFLASVRYNGMAIAHAVLDRPLPARQLFLGADHPSRLAIVESVPGSGSPEDPPRLFCELAPELSGEAERDLPLSGHIAPHLDGILDGRTVERWVDQRIPAMLPLPYPGYAARMKTYRDWQSARPRRVYLAGDYLATALVGGACASGGRTAADIIGHWS</sequence>
<organism evidence="2 3">
    <name type="scientific">Sphingomonas canadensis</name>
    <dbReference type="NCBI Taxonomy" id="1219257"/>
    <lineage>
        <taxon>Bacteria</taxon>
        <taxon>Pseudomonadati</taxon>
        <taxon>Pseudomonadota</taxon>
        <taxon>Alphaproteobacteria</taxon>
        <taxon>Sphingomonadales</taxon>
        <taxon>Sphingomonadaceae</taxon>
        <taxon>Sphingomonas</taxon>
    </lineage>
</organism>
<comment type="caution">
    <text evidence="2">The sequence shown here is derived from an EMBL/GenBank/DDBJ whole genome shotgun (WGS) entry which is preliminary data.</text>
</comment>
<dbReference type="Gene3D" id="3.50.50.60">
    <property type="entry name" value="FAD/NAD(P)-binding domain"/>
    <property type="match status" value="1"/>
</dbReference>
<dbReference type="InterPro" id="IPR036188">
    <property type="entry name" value="FAD/NAD-bd_sf"/>
</dbReference>
<evidence type="ECO:0000313" key="2">
    <source>
        <dbReference type="EMBL" id="MFD0946485.1"/>
    </source>
</evidence>
<dbReference type="InterPro" id="IPR002937">
    <property type="entry name" value="Amino_oxidase"/>
</dbReference>
<dbReference type="InterPro" id="IPR050464">
    <property type="entry name" value="Zeta_carotene_desat/Oxidored"/>
</dbReference>
<proteinExistence type="predicted"/>
<feature type="domain" description="Amine oxidase" evidence="1">
    <location>
        <begin position="20"/>
        <end position="435"/>
    </location>
</feature>
<dbReference type="Pfam" id="PF01593">
    <property type="entry name" value="Amino_oxidase"/>
    <property type="match status" value="1"/>
</dbReference>
<reference evidence="3" key="1">
    <citation type="journal article" date="2019" name="Int. J. Syst. Evol. Microbiol.">
        <title>The Global Catalogue of Microorganisms (GCM) 10K type strain sequencing project: providing services to taxonomists for standard genome sequencing and annotation.</title>
        <authorList>
            <consortium name="The Broad Institute Genomics Platform"/>
            <consortium name="The Broad Institute Genome Sequencing Center for Infectious Disease"/>
            <person name="Wu L."/>
            <person name="Ma J."/>
        </authorList>
    </citation>
    <scope>NUCLEOTIDE SEQUENCE [LARGE SCALE GENOMIC DNA]</scope>
    <source>
        <strain evidence="3">CCUG 62982</strain>
    </source>
</reference>
<dbReference type="PANTHER" id="PTHR42923">
    <property type="entry name" value="PROTOPORPHYRINOGEN OXIDASE"/>
    <property type="match status" value="1"/>
</dbReference>
<keyword evidence="3" id="KW-1185">Reference proteome</keyword>
<dbReference type="Proteomes" id="UP001596977">
    <property type="component" value="Unassembled WGS sequence"/>
</dbReference>
<accession>A0ABW3H7T7</accession>
<gene>
    <name evidence="2" type="ORF">ACFQ1E_09070</name>
</gene>
<dbReference type="SUPFAM" id="SSF51905">
    <property type="entry name" value="FAD/NAD(P)-binding domain"/>
    <property type="match status" value="1"/>
</dbReference>
<evidence type="ECO:0000259" key="1">
    <source>
        <dbReference type="Pfam" id="PF01593"/>
    </source>
</evidence>
<evidence type="ECO:0000313" key="3">
    <source>
        <dbReference type="Proteomes" id="UP001596977"/>
    </source>
</evidence>
<dbReference type="RefSeq" id="WP_264943853.1">
    <property type="nucleotide sequence ID" value="NZ_JAPDRA010000003.1"/>
</dbReference>
<name>A0ABW3H7T7_9SPHN</name>
<protein>
    <submittedName>
        <fullName evidence="2">Protoporphyrinogen/coproporphyrinogen oxidase</fullName>
    </submittedName>
</protein>
<dbReference type="EMBL" id="JBHTJG010000003">
    <property type="protein sequence ID" value="MFD0946485.1"/>
    <property type="molecule type" value="Genomic_DNA"/>
</dbReference>